<protein>
    <submittedName>
        <fullName evidence="1">Uncharacterized protein</fullName>
    </submittedName>
</protein>
<sequence>TTRRKRVDVRIEDDEDSDLFGAVQDIEAEFELDEAFIAGEGEVNEGMEQVDEGMGQVDEGMGQVDEGMGQVREEMEQVLEEMGQEGHPVHEGINWTRGSRVLVNVAKKFASPEDCAAFPAHDTIIIGMDPGERNTMTATRIDPQRSNERTSVTIRRSFLYRPYLIFKRRLEERKEEAGIDQVEARLPTMSLSTMDQYLQYLDHAGNRARLIAFYHDPWFSKKKWDVKKAQLAAMDHGIKALLSLVDDHRGNEG</sequence>
<accession>A0A9P6LUG3</accession>
<reference evidence="1" key="1">
    <citation type="journal article" date="2020" name="Fungal Divers.">
        <title>Resolving the Mortierellaceae phylogeny through synthesis of multi-gene phylogenetics and phylogenomics.</title>
        <authorList>
            <person name="Vandepol N."/>
            <person name="Liber J."/>
            <person name="Desiro A."/>
            <person name="Na H."/>
            <person name="Kennedy M."/>
            <person name="Barry K."/>
            <person name="Grigoriev I.V."/>
            <person name="Miller A.N."/>
            <person name="O'Donnell K."/>
            <person name="Stajich J.E."/>
            <person name="Bonito G."/>
        </authorList>
    </citation>
    <scope>NUCLEOTIDE SEQUENCE</scope>
    <source>
        <strain evidence="1">CK1249</strain>
    </source>
</reference>
<keyword evidence="2" id="KW-1185">Reference proteome</keyword>
<organism evidence="1 2">
    <name type="scientific">Mortierella alpina</name>
    <name type="common">Oleaginous fungus</name>
    <name type="synonym">Mortierella renispora</name>
    <dbReference type="NCBI Taxonomy" id="64518"/>
    <lineage>
        <taxon>Eukaryota</taxon>
        <taxon>Fungi</taxon>
        <taxon>Fungi incertae sedis</taxon>
        <taxon>Mucoromycota</taxon>
        <taxon>Mortierellomycotina</taxon>
        <taxon>Mortierellomycetes</taxon>
        <taxon>Mortierellales</taxon>
        <taxon>Mortierellaceae</taxon>
        <taxon>Mortierella</taxon>
    </lineage>
</organism>
<gene>
    <name evidence="1" type="ORF">BGZ70_006213</name>
</gene>
<dbReference type="OrthoDB" id="2446091at2759"/>
<evidence type="ECO:0000313" key="1">
    <source>
        <dbReference type="EMBL" id="KAF9941714.1"/>
    </source>
</evidence>
<name>A0A9P6LUG3_MORAP</name>
<proteinExistence type="predicted"/>
<feature type="non-terminal residue" evidence="1">
    <location>
        <position position="1"/>
    </location>
</feature>
<comment type="caution">
    <text evidence="1">The sequence shown here is derived from an EMBL/GenBank/DDBJ whole genome shotgun (WGS) entry which is preliminary data.</text>
</comment>
<dbReference type="AlphaFoldDB" id="A0A9P6LUG3"/>
<evidence type="ECO:0000313" key="2">
    <source>
        <dbReference type="Proteomes" id="UP000738359"/>
    </source>
</evidence>
<dbReference type="Proteomes" id="UP000738359">
    <property type="component" value="Unassembled WGS sequence"/>
</dbReference>
<dbReference type="EMBL" id="JAAAHY010003447">
    <property type="protein sequence ID" value="KAF9941714.1"/>
    <property type="molecule type" value="Genomic_DNA"/>
</dbReference>
<feature type="non-terminal residue" evidence="1">
    <location>
        <position position="253"/>
    </location>
</feature>